<dbReference type="RefSeq" id="XP_008915006.1">
    <property type="nucleotide sequence ID" value="XM_008916758.1"/>
</dbReference>
<name>W2PIC1_PHYN3</name>
<dbReference type="OMA" id="GFRTHTY"/>
<dbReference type="GeneID" id="20187382"/>
<protein>
    <recommendedName>
        <fullName evidence="3">Tyr recombinase domain-containing protein</fullName>
    </recommendedName>
</protein>
<sequence length="103" mass="11514">MFTFDQANGRFFLGGSQYDRFCKQLGRIFNQDDVSNELKRRAVKPDEIGTHSLRKGAATFASSGSTACPTSTAVNLRAGWSLGGFRTHTYDTRLQEICTLEER</sequence>
<proteinExistence type="predicted"/>
<dbReference type="Proteomes" id="UP000018817">
    <property type="component" value="Unassembled WGS sequence"/>
</dbReference>
<dbReference type="VEuPathDB" id="FungiDB:PPTG_18514"/>
<reference evidence="1 2" key="2">
    <citation type="submission" date="2013-11" db="EMBL/GenBank/DDBJ databases">
        <title>The Genome Sequence of Phytophthora parasitica INRA-310.</title>
        <authorList>
            <consortium name="The Broad Institute Genomics Platform"/>
            <person name="Russ C."/>
            <person name="Tyler B."/>
            <person name="Panabieres F."/>
            <person name="Shan W."/>
            <person name="Tripathy S."/>
            <person name="Grunwald N."/>
            <person name="Machado M."/>
            <person name="Johnson C.S."/>
            <person name="Arredondo F."/>
            <person name="Hong C."/>
            <person name="Coffey M."/>
            <person name="Young S.K."/>
            <person name="Zeng Q."/>
            <person name="Gargeya S."/>
            <person name="Fitzgerald M."/>
            <person name="Abouelleil A."/>
            <person name="Alvarado L."/>
            <person name="Chapman S.B."/>
            <person name="Gainer-Dewar J."/>
            <person name="Goldberg J."/>
            <person name="Griggs A."/>
            <person name="Gujja S."/>
            <person name="Hansen M."/>
            <person name="Howarth C."/>
            <person name="Imamovic A."/>
            <person name="Ireland A."/>
            <person name="Larimer J."/>
            <person name="McCowan C."/>
            <person name="Murphy C."/>
            <person name="Pearson M."/>
            <person name="Poon T.W."/>
            <person name="Priest M."/>
            <person name="Roberts A."/>
            <person name="Saif S."/>
            <person name="Shea T."/>
            <person name="Sykes S."/>
            <person name="Wortman J."/>
            <person name="Nusbaum C."/>
            <person name="Birren B."/>
        </authorList>
    </citation>
    <scope>NUCLEOTIDE SEQUENCE [LARGE SCALE GENOMIC DNA]</scope>
    <source>
        <strain evidence="1 2">INRA-310</strain>
    </source>
</reference>
<accession>W2PIC1</accession>
<evidence type="ECO:0000313" key="2">
    <source>
        <dbReference type="Proteomes" id="UP000018817"/>
    </source>
</evidence>
<gene>
    <name evidence="1" type="ORF">PPTG_18514</name>
</gene>
<dbReference type="EMBL" id="KI669648">
    <property type="protein sequence ID" value="ETM99764.1"/>
    <property type="molecule type" value="Genomic_DNA"/>
</dbReference>
<evidence type="ECO:0008006" key="3">
    <source>
        <dbReference type="Google" id="ProtNLM"/>
    </source>
</evidence>
<organism evidence="1 2">
    <name type="scientific">Phytophthora nicotianae (strain INRA-310)</name>
    <name type="common">Phytophthora parasitica</name>
    <dbReference type="NCBI Taxonomy" id="761204"/>
    <lineage>
        <taxon>Eukaryota</taxon>
        <taxon>Sar</taxon>
        <taxon>Stramenopiles</taxon>
        <taxon>Oomycota</taxon>
        <taxon>Peronosporomycetes</taxon>
        <taxon>Peronosporales</taxon>
        <taxon>Peronosporaceae</taxon>
        <taxon>Phytophthora</taxon>
    </lineage>
</organism>
<dbReference type="AlphaFoldDB" id="W2PIC1"/>
<reference evidence="2" key="1">
    <citation type="submission" date="2011-12" db="EMBL/GenBank/DDBJ databases">
        <authorList>
            <consortium name="The Broad Institute Genome Sequencing Platform"/>
            <person name="Russ C."/>
            <person name="Tyler B."/>
            <person name="Panabieres F."/>
            <person name="Shan W."/>
            <person name="Tripathy S."/>
            <person name="Grunwald N."/>
            <person name="Machado M."/>
            <person name="Young S.K."/>
            <person name="Zeng Q."/>
            <person name="Gargeya S."/>
            <person name="Fitzgerald M."/>
            <person name="Haas B."/>
            <person name="Abouelleil A."/>
            <person name="Alvarado L."/>
            <person name="Arachchi H.M."/>
            <person name="Berlin A."/>
            <person name="Chapman S.B."/>
            <person name="Gearin G."/>
            <person name="Goldberg J."/>
            <person name="Griggs A."/>
            <person name="Gujja S."/>
            <person name="Hansen M."/>
            <person name="Heiman D."/>
            <person name="Howarth C."/>
            <person name="Larimer J."/>
            <person name="Lui A."/>
            <person name="MacDonald P.J.P."/>
            <person name="McCowen C."/>
            <person name="Montmayeur A."/>
            <person name="Murphy C."/>
            <person name="Neiman D."/>
            <person name="Pearson M."/>
            <person name="Priest M."/>
            <person name="Roberts A."/>
            <person name="Saif S."/>
            <person name="Shea T."/>
            <person name="Sisk P."/>
            <person name="Stolte C."/>
            <person name="Sykes S."/>
            <person name="Wortman J."/>
            <person name="Nusbaum C."/>
            <person name="Birren B."/>
        </authorList>
    </citation>
    <scope>NUCLEOTIDE SEQUENCE [LARGE SCALE GENOMIC DNA]</scope>
    <source>
        <strain evidence="2">INRA-310</strain>
    </source>
</reference>
<evidence type="ECO:0000313" key="1">
    <source>
        <dbReference type="EMBL" id="ETM99764.1"/>
    </source>
</evidence>